<dbReference type="Proteomes" id="UP001164746">
    <property type="component" value="Chromosome 4"/>
</dbReference>
<evidence type="ECO:0000313" key="2">
    <source>
        <dbReference type="Proteomes" id="UP001164746"/>
    </source>
</evidence>
<proteinExistence type="predicted"/>
<dbReference type="EMBL" id="CP111015">
    <property type="protein sequence ID" value="WAR01315.1"/>
    <property type="molecule type" value="Genomic_DNA"/>
</dbReference>
<sequence length="128" mass="15100">MSFQRRSLDNSPVGSFQKELSTFLFFELDYCWNKYVRRRCPFFQADCFSRTSPVARFFFKLETKAVFSSCRKVVTRKSMRIHGKEINVNFLLKLNSAFLRIINQPTSIGTANTPSFRFFDSYHSDKGY</sequence>
<protein>
    <submittedName>
        <fullName evidence="1">Uncharacterized protein</fullName>
    </submittedName>
</protein>
<accession>A0ABY7DXD0</accession>
<name>A0ABY7DXD0_MYAAR</name>
<gene>
    <name evidence="1" type="ORF">MAR_007873</name>
</gene>
<reference evidence="1" key="1">
    <citation type="submission" date="2022-11" db="EMBL/GenBank/DDBJ databases">
        <title>Centuries of genome instability and evolution in soft-shell clam transmissible cancer (bioRxiv).</title>
        <authorList>
            <person name="Hart S.F.M."/>
            <person name="Yonemitsu M.A."/>
            <person name="Giersch R.M."/>
            <person name="Beal B.F."/>
            <person name="Arriagada G."/>
            <person name="Davis B.W."/>
            <person name="Ostrander E.A."/>
            <person name="Goff S.P."/>
            <person name="Metzger M.J."/>
        </authorList>
    </citation>
    <scope>NUCLEOTIDE SEQUENCE</scope>
    <source>
        <strain evidence="1">MELC-2E11</strain>
        <tissue evidence="1">Siphon/mantle</tissue>
    </source>
</reference>
<keyword evidence="2" id="KW-1185">Reference proteome</keyword>
<organism evidence="1 2">
    <name type="scientific">Mya arenaria</name>
    <name type="common">Soft-shell clam</name>
    <dbReference type="NCBI Taxonomy" id="6604"/>
    <lineage>
        <taxon>Eukaryota</taxon>
        <taxon>Metazoa</taxon>
        <taxon>Spiralia</taxon>
        <taxon>Lophotrochozoa</taxon>
        <taxon>Mollusca</taxon>
        <taxon>Bivalvia</taxon>
        <taxon>Autobranchia</taxon>
        <taxon>Heteroconchia</taxon>
        <taxon>Euheterodonta</taxon>
        <taxon>Imparidentia</taxon>
        <taxon>Neoheterodontei</taxon>
        <taxon>Myida</taxon>
        <taxon>Myoidea</taxon>
        <taxon>Myidae</taxon>
        <taxon>Mya</taxon>
    </lineage>
</organism>
<evidence type="ECO:0000313" key="1">
    <source>
        <dbReference type="EMBL" id="WAR01315.1"/>
    </source>
</evidence>